<accession>A0A0V8E5A8</accession>
<dbReference type="AlphaFoldDB" id="A0A0V8E5A8"/>
<dbReference type="Pfam" id="PF01381">
    <property type="entry name" value="HTH_3"/>
    <property type="match status" value="1"/>
</dbReference>
<dbReference type="InterPro" id="IPR001387">
    <property type="entry name" value="Cro/C1-type_HTH"/>
</dbReference>
<evidence type="ECO:0000313" key="5">
    <source>
        <dbReference type="Proteomes" id="UP000053719"/>
    </source>
</evidence>
<dbReference type="RefSeq" id="WP_017864509.1">
    <property type="nucleotide sequence ID" value="NZ_CP024958.1"/>
</dbReference>
<keyword evidence="1" id="KW-0238">DNA-binding</keyword>
<dbReference type="Gene3D" id="1.10.260.40">
    <property type="entry name" value="lambda repressor-like DNA-binding domains"/>
    <property type="match status" value="1"/>
</dbReference>
<keyword evidence="2" id="KW-1133">Transmembrane helix</keyword>
<name>A0A0V8E5A8_LACLL</name>
<feature type="transmembrane region" description="Helical" evidence="2">
    <location>
        <begin position="89"/>
        <end position="111"/>
    </location>
</feature>
<dbReference type="CDD" id="cd00093">
    <property type="entry name" value="HTH_XRE"/>
    <property type="match status" value="1"/>
</dbReference>
<protein>
    <submittedName>
        <fullName evidence="4">Transcriptional regulator XRE family</fullName>
    </submittedName>
</protein>
<dbReference type="PATRIC" id="fig|1360.114.peg.2316"/>
<keyword evidence="2" id="KW-0812">Transmembrane</keyword>
<feature type="transmembrane region" description="Helical" evidence="2">
    <location>
        <begin position="173"/>
        <end position="191"/>
    </location>
</feature>
<evidence type="ECO:0000259" key="3">
    <source>
        <dbReference type="PROSITE" id="PS50943"/>
    </source>
</evidence>
<keyword evidence="2" id="KW-0472">Membrane</keyword>
<dbReference type="Proteomes" id="UP000053719">
    <property type="component" value="Unassembled WGS sequence"/>
</dbReference>
<sequence length="193" mass="22343">MKLSEVLVSERKKAEKTQQNVADDLFLTRQSLSNWENGKNFPDIPTLIELSNYYGFSLDTIKGDEYLMKQVKKDYELINLKKANKKYSLTLTILLVIIMLMAFSMSIFRFSAPVTKFLTIILLILSSILILLSYNFLKFVYKDYKGDKNAPLWVPKAFGYGMSINPYHKSGKYILIVLIIIIFALFGWTIYSM</sequence>
<feature type="domain" description="HTH cro/C1-type" evidence="3">
    <location>
        <begin position="7"/>
        <end position="61"/>
    </location>
</feature>
<dbReference type="EMBL" id="LKLU01000080">
    <property type="protein sequence ID" value="KSU20831.1"/>
    <property type="molecule type" value="Genomic_DNA"/>
</dbReference>
<dbReference type="InterPro" id="IPR010982">
    <property type="entry name" value="Lambda_DNA-bd_dom_sf"/>
</dbReference>
<comment type="caution">
    <text evidence="4">The sequence shown here is derived from an EMBL/GenBank/DDBJ whole genome shotgun (WGS) entry which is preliminary data.</text>
</comment>
<organism evidence="4 5">
    <name type="scientific">Lactococcus lactis subsp. lactis</name>
    <name type="common">Streptococcus lactis</name>
    <dbReference type="NCBI Taxonomy" id="1360"/>
    <lineage>
        <taxon>Bacteria</taxon>
        <taxon>Bacillati</taxon>
        <taxon>Bacillota</taxon>
        <taxon>Bacilli</taxon>
        <taxon>Lactobacillales</taxon>
        <taxon>Streptococcaceae</taxon>
        <taxon>Lactococcus</taxon>
    </lineage>
</organism>
<evidence type="ECO:0000256" key="2">
    <source>
        <dbReference type="SAM" id="Phobius"/>
    </source>
</evidence>
<dbReference type="SUPFAM" id="SSF47413">
    <property type="entry name" value="lambda repressor-like DNA-binding domains"/>
    <property type="match status" value="1"/>
</dbReference>
<reference evidence="5" key="1">
    <citation type="submission" date="2015-10" db="EMBL/GenBank/DDBJ databases">
        <title>Draft Genome Sequences of 11 Lactococcus lactis subspecies cremoris strains.</title>
        <authorList>
            <person name="Wels M."/>
            <person name="Backus L."/>
            <person name="Boekhorst J."/>
            <person name="Dijkstra A."/>
            <person name="Beerthuizen M."/>
            <person name="Kelly W."/>
            <person name="Siezen R."/>
            <person name="Bachmann H."/>
            <person name="Van Hijum S."/>
        </authorList>
    </citation>
    <scope>NUCLEOTIDE SEQUENCE [LARGE SCALE GENOMIC DNA]</scope>
    <source>
        <strain evidence="5">M20</strain>
    </source>
</reference>
<gene>
    <name evidence="4" type="ORF">M20_1339</name>
</gene>
<dbReference type="SMART" id="SM00530">
    <property type="entry name" value="HTH_XRE"/>
    <property type="match status" value="1"/>
</dbReference>
<proteinExistence type="predicted"/>
<dbReference type="PROSITE" id="PS50943">
    <property type="entry name" value="HTH_CROC1"/>
    <property type="match status" value="1"/>
</dbReference>
<dbReference type="PANTHER" id="PTHR46558:SF13">
    <property type="entry name" value="HTH-TYPE TRANSCRIPTIONAL REGULATOR IMMR"/>
    <property type="match status" value="1"/>
</dbReference>
<dbReference type="PANTHER" id="PTHR46558">
    <property type="entry name" value="TRACRIPTIONAL REGULATORY PROTEIN-RELATED-RELATED"/>
    <property type="match status" value="1"/>
</dbReference>
<evidence type="ECO:0000256" key="1">
    <source>
        <dbReference type="ARBA" id="ARBA00023125"/>
    </source>
</evidence>
<evidence type="ECO:0000313" key="4">
    <source>
        <dbReference type="EMBL" id="KSU20831.1"/>
    </source>
</evidence>
<dbReference type="GO" id="GO:0003677">
    <property type="term" value="F:DNA binding"/>
    <property type="evidence" value="ECO:0007669"/>
    <property type="project" value="UniProtKB-KW"/>
</dbReference>
<feature type="transmembrane region" description="Helical" evidence="2">
    <location>
        <begin position="117"/>
        <end position="137"/>
    </location>
</feature>